<dbReference type="PROSITE" id="PS00086">
    <property type="entry name" value="CYTOCHROME_P450"/>
    <property type="match status" value="1"/>
</dbReference>
<dbReference type="EMBL" id="WJQU01000004">
    <property type="protein sequence ID" value="KAJ6635278.1"/>
    <property type="molecule type" value="Genomic_DNA"/>
</dbReference>
<dbReference type="OrthoDB" id="8251073at2759"/>
<dbReference type="InterPro" id="IPR050476">
    <property type="entry name" value="Insect_CytP450_Detox"/>
</dbReference>
<dbReference type="GO" id="GO:0016705">
    <property type="term" value="F:oxidoreductase activity, acting on paired donors, with incorporation or reduction of molecular oxygen"/>
    <property type="evidence" value="ECO:0007669"/>
    <property type="project" value="InterPro"/>
</dbReference>
<keyword evidence="17" id="KW-1185">Reference proteome</keyword>
<keyword evidence="7" id="KW-0256">Endoplasmic reticulum</keyword>
<evidence type="ECO:0000256" key="11">
    <source>
        <dbReference type="ARBA" id="ARBA00023033"/>
    </source>
</evidence>
<evidence type="ECO:0000256" key="7">
    <source>
        <dbReference type="ARBA" id="ARBA00022824"/>
    </source>
</evidence>
<evidence type="ECO:0000256" key="12">
    <source>
        <dbReference type="ARBA" id="ARBA00023136"/>
    </source>
</evidence>
<evidence type="ECO:0000256" key="3">
    <source>
        <dbReference type="ARBA" id="ARBA00004406"/>
    </source>
</evidence>
<dbReference type="PANTHER" id="PTHR24292">
    <property type="entry name" value="CYTOCHROME P450"/>
    <property type="match status" value="1"/>
</dbReference>
<dbReference type="AlphaFoldDB" id="A0A9Q0RWW1"/>
<dbReference type="PRINTS" id="PR00385">
    <property type="entry name" value="P450"/>
</dbReference>
<dbReference type="GO" id="GO:0004497">
    <property type="term" value="F:monooxygenase activity"/>
    <property type="evidence" value="ECO:0007669"/>
    <property type="project" value="UniProtKB-KW"/>
</dbReference>
<gene>
    <name evidence="16" type="primary">TBXAS1</name>
    <name evidence="16" type="ORF">Bhyg_13863</name>
</gene>
<evidence type="ECO:0000313" key="16">
    <source>
        <dbReference type="EMBL" id="KAJ6635278.1"/>
    </source>
</evidence>
<evidence type="ECO:0000256" key="6">
    <source>
        <dbReference type="ARBA" id="ARBA00022723"/>
    </source>
</evidence>
<feature type="signal peptide" evidence="15">
    <location>
        <begin position="1"/>
        <end position="17"/>
    </location>
</feature>
<evidence type="ECO:0000256" key="13">
    <source>
        <dbReference type="PIRSR" id="PIRSR602401-1"/>
    </source>
</evidence>
<dbReference type="GO" id="GO:0020037">
    <property type="term" value="F:heme binding"/>
    <property type="evidence" value="ECO:0007669"/>
    <property type="project" value="InterPro"/>
</dbReference>
<comment type="similarity">
    <text evidence="4 14">Belongs to the cytochrome P450 family.</text>
</comment>
<dbReference type="InterPro" id="IPR001128">
    <property type="entry name" value="Cyt_P450"/>
</dbReference>
<organism evidence="16 17">
    <name type="scientific">Pseudolycoriella hygida</name>
    <dbReference type="NCBI Taxonomy" id="35572"/>
    <lineage>
        <taxon>Eukaryota</taxon>
        <taxon>Metazoa</taxon>
        <taxon>Ecdysozoa</taxon>
        <taxon>Arthropoda</taxon>
        <taxon>Hexapoda</taxon>
        <taxon>Insecta</taxon>
        <taxon>Pterygota</taxon>
        <taxon>Neoptera</taxon>
        <taxon>Endopterygota</taxon>
        <taxon>Diptera</taxon>
        <taxon>Nematocera</taxon>
        <taxon>Sciaroidea</taxon>
        <taxon>Sciaridae</taxon>
        <taxon>Pseudolycoriella</taxon>
    </lineage>
</organism>
<name>A0A9Q0RWW1_9DIPT</name>
<dbReference type="GO" id="GO:0005506">
    <property type="term" value="F:iron ion binding"/>
    <property type="evidence" value="ECO:0007669"/>
    <property type="project" value="InterPro"/>
</dbReference>
<comment type="caution">
    <text evidence="16">The sequence shown here is derived from an EMBL/GenBank/DDBJ whole genome shotgun (WGS) entry which is preliminary data.</text>
</comment>
<comment type="subcellular location">
    <subcellularLocation>
        <location evidence="3">Endoplasmic reticulum membrane</location>
        <topology evidence="3">Peripheral membrane protein</topology>
    </subcellularLocation>
    <subcellularLocation>
        <location evidence="2">Microsome membrane</location>
        <topology evidence="2">Peripheral membrane protein</topology>
    </subcellularLocation>
</comment>
<evidence type="ECO:0000256" key="5">
    <source>
        <dbReference type="ARBA" id="ARBA00022617"/>
    </source>
</evidence>
<keyword evidence="9 14" id="KW-0560">Oxidoreductase</keyword>
<evidence type="ECO:0000256" key="14">
    <source>
        <dbReference type="RuleBase" id="RU000461"/>
    </source>
</evidence>
<proteinExistence type="inferred from homology"/>
<keyword evidence="8" id="KW-0492">Microsome</keyword>
<feature type="chain" id="PRO_5040454538" evidence="15">
    <location>
        <begin position="18"/>
        <end position="501"/>
    </location>
</feature>
<dbReference type="SUPFAM" id="SSF48264">
    <property type="entry name" value="Cytochrome P450"/>
    <property type="match status" value="1"/>
</dbReference>
<accession>A0A9Q0RWW1</accession>
<evidence type="ECO:0000256" key="15">
    <source>
        <dbReference type="SAM" id="SignalP"/>
    </source>
</evidence>
<feature type="binding site" description="axial binding residue" evidence="13">
    <location>
        <position position="442"/>
    </location>
    <ligand>
        <name>heme</name>
        <dbReference type="ChEBI" id="CHEBI:30413"/>
    </ligand>
    <ligandPart>
        <name>Fe</name>
        <dbReference type="ChEBI" id="CHEBI:18248"/>
    </ligandPart>
</feature>
<keyword evidence="6 13" id="KW-0479">Metal-binding</keyword>
<reference evidence="16" key="1">
    <citation type="submission" date="2022-07" db="EMBL/GenBank/DDBJ databases">
        <authorList>
            <person name="Trinca V."/>
            <person name="Uliana J.V.C."/>
            <person name="Torres T.T."/>
            <person name="Ward R.J."/>
            <person name="Monesi N."/>
        </authorList>
    </citation>
    <scope>NUCLEOTIDE SEQUENCE</scope>
    <source>
        <strain evidence="16">HSMRA1968</strain>
        <tissue evidence="16">Whole embryos</tissue>
    </source>
</reference>
<dbReference type="Proteomes" id="UP001151699">
    <property type="component" value="Chromosome C"/>
</dbReference>
<keyword evidence="10 13" id="KW-0408">Iron</keyword>
<dbReference type="InterPro" id="IPR002401">
    <property type="entry name" value="Cyt_P450_E_grp-I"/>
</dbReference>
<evidence type="ECO:0000256" key="2">
    <source>
        <dbReference type="ARBA" id="ARBA00004174"/>
    </source>
</evidence>
<evidence type="ECO:0000256" key="9">
    <source>
        <dbReference type="ARBA" id="ARBA00023002"/>
    </source>
</evidence>
<dbReference type="InterPro" id="IPR017972">
    <property type="entry name" value="Cyt_P450_CS"/>
</dbReference>
<evidence type="ECO:0000313" key="17">
    <source>
        <dbReference type="Proteomes" id="UP001151699"/>
    </source>
</evidence>
<dbReference type="Gene3D" id="1.10.630.10">
    <property type="entry name" value="Cytochrome P450"/>
    <property type="match status" value="1"/>
</dbReference>
<evidence type="ECO:0000256" key="8">
    <source>
        <dbReference type="ARBA" id="ARBA00022848"/>
    </source>
</evidence>
<dbReference type="PRINTS" id="PR00463">
    <property type="entry name" value="EP450I"/>
</dbReference>
<keyword evidence="12" id="KW-0472">Membrane</keyword>
<dbReference type="GO" id="GO:0005789">
    <property type="term" value="C:endoplasmic reticulum membrane"/>
    <property type="evidence" value="ECO:0007669"/>
    <property type="project" value="UniProtKB-SubCell"/>
</dbReference>
<sequence length="501" mass="58099">MRIFILLIFTSLWLSAALYRRWYQTMRLLKKCNIKGPNIKFNIIRGQMEEYNKTPNVIWDTEMIKKYGPICGYYIGAKAVILVADPDLARHIQQGHANIYQERPRRVPGGINPDPIRSKMLGNLPVPEWRELRSILSKNFSSKRIKGITPTICQLIDELMNKITVATNNNKESVELNIYPIFQNLTFQMISQTGFSVHVNFSDDNELKASIEEEFSKSATSFWTKVCLCFPQSTILQHLRKYFNKSTNSSKLQNLCENIVMNRLNARERKDDILQVMLDSEIDDKEKLQANSMLFYEAAYETLSASLAFTMHLLTINENAQKKVREELSDYLKENYGQIRPENISQLKYLDAVIKESLRIYPPQTTFISRSGEEDFVYEKDGKYICTIPKKVQVQIALYQMHHSPGFWVDPERFIPERHLDETKSSAYDIMYQPFGKGRRMCIGYRYAKFVLPLALATILSKYTFSKSARTELELSLCFKTATMTPKIGVFSRVVFDPIVC</sequence>
<dbReference type="InterPro" id="IPR036396">
    <property type="entry name" value="Cyt_P450_sf"/>
</dbReference>
<evidence type="ECO:0000256" key="10">
    <source>
        <dbReference type="ARBA" id="ARBA00023004"/>
    </source>
</evidence>
<keyword evidence="5 13" id="KW-0349">Heme</keyword>
<protein>
    <submittedName>
        <fullName evidence="16">Thromboxane-A synthase</fullName>
    </submittedName>
</protein>
<dbReference type="Pfam" id="PF00067">
    <property type="entry name" value="p450"/>
    <property type="match status" value="1"/>
</dbReference>
<dbReference type="PANTHER" id="PTHR24292:SF102">
    <property type="entry name" value="CYTOCHROME P450 FAMILY-RELATED"/>
    <property type="match status" value="1"/>
</dbReference>
<evidence type="ECO:0000256" key="1">
    <source>
        <dbReference type="ARBA" id="ARBA00001971"/>
    </source>
</evidence>
<evidence type="ECO:0000256" key="4">
    <source>
        <dbReference type="ARBA" id="ARBA00010617"/>
    </source>
</evidence>
<comment type="cofactor">
    <cofactor evidence="1 13">
        <name>heme</name>
        <dbReference type="ChEBI" id="CHEBI:30413"/>
    </cofactor>
</comment>
<keyword evidence="15" id="KW-0732">Signal</keyword>
<keyword evidence="11 14" id="KW-0503">Monooxygenase</keyword>